<proteinExistence type="predicted"/>
<protein>
    <submittedName>
        <fullName evidence="1">Uncharacterized protein</fullName>
    </submittedName>
</protein>
<comment type="caution">
    <text evidence="1">The sequence shown here is derived from an EMBL/GenBank/DDBJ whole genome shotgun (WGS) entry which is preliminary data.</text>
</comment>
<evidence type="ECO:0000313" key="1">
    <source>
        <dbReference type="EMBL" id="KAG9461097.1"/>
    </source>
</evidence>
<dbReference type="Proteomes" id="UP000770717">
    <property type="component" value="Unassembled WGS sequence"/>
</dbReference>
<dbReference type="EMBL" id="WNTK01029201">
    <property type="protein sequence ID" value="KAG9461097.1"/>
    <property type="molecule type" value="Genomic_DNA"/>
</dbReference>
<name>A0A8J6E5V9_ELECQ</name>
<sequence length="79" mass="8888">MANTAGPSCVTALTLFKTMWKKNLLSSLWLVSYFLTKLPLCSQASSNPNPVFCVYMGHYHWSCEFPSYSVLDCGSMLIR</sequence>
<keyword evidence="2" id="KW-1185">Reference proteome</keyword>
<dbReference type="AlphaFoldDB" id="A0A8J6E5V9"/>
<accession>A0A8J6E5V9</accession>
<reference evidence="1" key="1">
    <citation type="thesis" date="2020" institute="ProQuest LLC" country="789 East Eisenhower Parkway, Ann Arbor, MI, USA">
        <title>Comparative Genomics and Chromosome Evolution.</title>
        <authorList>
            <person name="Mudd A.B."/>
        </authorList>
    </citation>
    <scope>NUCLEOTIDE SEQUENCE</scope>
    <source>
        <strain evidence="1">HN-11 Male</strain>
        <tissue evidence="1">Kidney and liver</tissue>
    </source>
</reference>
<evidence type="ECO:0000313" key="2">
    <source>
        <dbReference type="Proteomes" id="UP000770717"/>
    </source>
</evidence>
<gene>
    <name evidence="1" type="ORF">GDO78_018143</name>
</gene>
<organism evidence="1 2">
    <name type="scientific">Eleutherodactylus coqui</name>
    <name type="common">Puerto Rican coqui</name>
    <dbReference type="NCBI Taxonomy" id="57060"/>
    <lineage>
        <taxon>Eukaryota</taxon>
        <taxon>Metazoa</taxon>
        <taxon>Chordata</taxon>
        <taxon>Craniata</taxon>
        <taxon>Vertebrata</taxon>
        <taxon>Euteleostomi</taxon>
        <taxon>Amphibia</taxon>
        <taxon>Batrachia</taxon>
        <taxon>Anura</taxon>
        <taxon>Neobatrachia</taxon>
        <taxon>Hyloidea</taxon>
        <taxon>Eleutherodactylidae</taxon>
        <taxon>Eleutherodactylinae</taxon>
        <taxon>Eleutherodactylus</taxon>
        <taxon>Eleutherodactylus</taxon>
    </lineage>
</organism>